<gene>
    <name evidence="1" type="ORF">QBA37_00180</name>
</gene>
<protein>
    <recommendedName>
        <fullName evidence="3">DUF1963 domain-containing protein</fullName>
    </recommendedName>
</protein>
<accession>A0ABU7ZU91</accession>
<evidence type="ECO:0000313" key="2">
    <source>
        <dbReference type="Proteomes" id="UP001382181"/>
    </source>
</evidence>
<dbReference type="Gene3D" id="2.30.320.10">
    <property type="entry name" value="YwqG-like"/>
    <property type="match status" value="1"/>
</dbReference>
<reference evidence="1 2" key="1">
    <citation type="submission" date="2023-04" db="EMBL/GenBank/DDBJ databases">
        <title>Genomic diversity of scab-causing Streptomyces spp. in the province of Quebec, Canada.</title>
        <authorList>
            <person name="Biessy A."/>
            <person name="Cadieux M."/>
            <person name="Ciotola M."/>
            <person name="Filion M."/>
        </authorList>
    </citation>
    <scope>NUCLEOTIDE SEQUENCE [LARGE SCALE GENOMIC DNA]</scope>
    <source>
        <strain evidence="1 2">B21-103</strain>
    </source>
</reference>
<sequence>MSHRIPAAPFDVESLIPELVGLGRETTLLYPRSGEPGVRSSSIGGPLLRPADEPWPLCTEPGHWKPLRTPTEVVGPEPVAMVPVVQLYAREVPELPFPAGTDVLQVVWCPLIHDDEVGAALPKVYWRSEQTVAAGGMLPDPPAPYEYEEEFVPRPCTVTPTRVVEYPNRDLSGDLAQALSQRFGEIEDAFGFSYYEMATTVQSKVGGYPGWLQQPDWPNCRCGRRMDHLLSITASEPIEGRWFPLDEQGPESSISSRWTMTDHRFVDTIGHGMDMGDLGGVYLFVCPECPDMPYTHRYDC</sequence>
<keyword evidence="2" id="KW-1185">Reference proteome</keyword>
<dbReference type="EMBL" id="JARUMK010000001">
    <property type="protein sequence ID" value="MEH0557707.1"/>
    <property type="molecule type" value="Genomic_DNA"/>
</dbReference>
<name>A0ABU7ZU91_9ACTN</name>
<comment type="caution">
    <text evidence="1">The sequence shown here is derived from an EMBL/GenBank/DDBJ whole genome shotgun (WGS) entry which is preliminary data.</text>
</comment>
<proteinExistence type="predicted"/>
<dbReference type="RefSeq" id="WP_319225834.1">
    <property type="nucleotide sequence ID" value="NZ_JARUMK010000001.1"/>
</dbReference>
<evidence type="ECO:0008006" key="3">
    <source>
        <dbReference type="Google" id="ProtNLM"/>
    </source>
</evidence>
<organism evidence="1 2">
    <name type="scientific">Streptomyces silvae</name>
    <dbReference type="NCBI Taxonomy" id="2803812"/>
    <lineage>
        <taxon>Bacteria</taxon>
        <taxon>Bacillati</taxon>
        <taxon>Actinomycetota</taxon>
        <taxon>Actinomycetes</taxon>
        <taxon>Kitasatosporales</taxon>
        <taxon>Streptomycetaceae</taxon>
        <taxon>Streptomyces</taxon>
    </lineage>
</organism>
<evidence type="ECO:0000313" key="1">
    <source>
        <dbReference type="EMBL" id="MEH0557707.1"/>
    </source>
</evidence>
<dbReference type="Proteomes" id="UP001382181">
    <property type="component" value="Unassembled WGS sequence"/>
</dbReference>